<reference evidence="1 2" key="1">
    <citation type="submission" date="2021-06" db="EMBL/GenBank/DDBJ databases">
        <title>Caerostris darwini draft genome.</title>
        <authorList>
            <person name="Kono N."/>
            <person name="Arakawa K."/>
        </authorList>
    </citation>
    <scope>NUCLEOTIDE SEQUENCE [LARGE SCALE GENOMIC DNA]</scope>
</reference>
<organism evidence="1 2">
    <name type="scientific">Caerostris darwini</name>
    <dbReference type="NCBI Taxonomy" id="1538125"/>
    <lineage>
        <taxon>Eukaryota</taxon>
        <taxon>Metazoa</taxon>
        <taxon>Ecdysozoa</taxon>
        <taxon>Arthropoda</taxon>
        <taxon>Chelicerata</taxon>
        <taxon>Arachnida</taxon>
        <taxon>Araneae</taxon>
        <taxon>Araneomorphae</taxon>
        <taxon>Entelegynae</taxon>
        <taxon>Araneoidea</taxon>
        <taxon>Araneidae</taxon>
        <taxon>Caerostris</taxon>
    </lineage>
</organism>
<dbReference type="AlphaFoldDB" id="A0AAV4S393"/>
<dbReference type="Proteomes" id="UP001054837">
    <property type="component" value="Unassembled WGS sequence"/>
</dbReference>
<evidence type="ECO:0000313" key="1">
    <source>
        <dbReference type="EMBL" id="GIY28459.1"/>
    </source>
</evidence>
<name>A0AAV4S393_9ARAC</name>
<accession>A0AAV4S393</accession>
<dbReference type="EMBL" id="BPLQ01007175">
    <property type="protein sequence ID" value="GIY28459.1"/>
    <property type="molecule type" value="Genomic_DNA"/>
</dbReference>
<comment type="caution">
    <text evidence="1">The sequence shown here is derived from an EMBL/GenBank/DDBJ whole genome shotgun (WGS) entry which is preliminary data.</text>
</comment>
<gene>
    <name evidence="1" type="ORF">CDAR_87801</name>
</gene>
<protein>
    <submittedName>
        <fullName evidence="1">Uncharacterized protein</fullName>
    </submittedName>
</protein>
<evidence type="ECO:0000313" key="2">
    <source>
        <dbReference type="Proteomes" id="UP001054837"/>
    </source>
</evidence>
<proteinExistence type="predicted"/>
<sequence length="86" mass="9348">MKSTASGSLLGDRKYLVQVVVVRNDLDSKIHLEIPASEHLPQLETAMADSQDSILDSVLHGNLSSIPDPPSRVLKMMVISSKTGMF</sequence>
<keyword evidence="2" id="KW-1185">Reference proteome</keyword>